<evidence type="ECO:0000256" key="9">
    <source>
        <dbReference type="SAM" id="Phobius"/>
    </source>
</evidence>
<dbReference type="Proteomes" id="UP001187415">
    <property type="component" value="Unassembled WGS sequence"/>
</dbReference>
<evidence type="ECO:0000256" key="2">
    <source>
        <dbReference type="ARBA" id="ARBA00004414"/>
    </source>
</evidence>
<reference evidence="11" key="1">
    <citation type="submission" date="2023-07" db="EMBL/GenBank/DDBJ databases">
        <title>Chromosome-level Genome Assembly of Striped Snakehead (Channa striata).</title>
        <authorList>
            <person name="Liu H."/>
        </authorList>
    </citation>
    <scope>NUCLEOTIDE SEQUENCE</scope>
    <source>
        <strain evidence="11">Gz</strain>
        <tissue evidence="11">Muscle</tissue>
    </source>
</reference>
<dbReference type="AlphaFoldDB" id="A0AA88LPM6"/>
<feature type="transmembrane region" description="Helical" evidence="9">
    <location>
        <begin position="127"/>
        <end position="150"/>
    </location>
</feature>
<dbReference type="SMART" id="SM00714">
    <property type="entry name" value="LITAF"/>
    <property type="match status" value="1"/>
</dbReference>
<evidence type="ECO:0000256" key="1">
    <source>
        <dbReference type="ARBA" id="ARBA00004125"/>
    </source>
</evidence>
<sequence>MEPPSYEEASLQHPPSYSTSQSYPSTPPPTYGEAVTIQPDLFPVLTPPPVPTAVLSSPQNSGVIVHPSTQIGVIPPVGGRQAVSAVVMTQPPPVPISVTCLTNIPGLVRCPHCHQCVISKASHVPGTAAWCLCIVLSLLGLICGCCLIPLMIRGLQDTHHTCPQCGHLLHIYKS</sequence>
<protein>
    <recommendedName>
        <fullName evidence="10">LITAF domain-containing protein</fullName>
    </recommendedName>
</protein>
<keyword evidence="7 9" id="KW-0472">Membrane</keyword>
<evidence type="ECO:0000256" key="6">
    <source>
        <dbReference type="ARBA" id="ARBA00022833"/>
    </source>
</evidence>
<dbReference type="GO" id="GO:0005634">
    <property type="term" value="C:nucleus"/>
    <property type="evidence" value="ECO:0007669"/>
    <property type="project" value="TreeGrafter"/>
</dbReference>
<name>A0AA88LPM6_CHASR</name>
<dbReference type="InterPro" id="IPR037519">
    <property type="entry name" value="LITAF_fam"/>
</dbReference>
<accession>A0AA88LPM6</accession>
<evidence type="ECO:0000256" key="7">
    <source>
        <dbReference type="ARBA" id="ARBA00023136"/>
    </source>
</evidence>
<dbReference type="Pfam" id="PF10601">
    <property type="entry name" value="zf-LITAF-like"/>
    <property type="match status" value="1"/>
</dbReference>
<keyword evidence="5" id="KW-0479">Metal-binding</keyword>
<organism evidence="11 12">
    <name type="scientific">Channa striata</name>
    <name type="common">Snakehead murrel</name>
    <name type="synonym">Ophicephalus striatus</name>
    <dbReference type="NCBI Taxonomy" id="64152"/>
    <lineage>
        <taxon>Eukaryota</taxon>
        <taxon>Metazoa</taxon>
        <taxon>Chordata</taxon>
        <taxon>Craniata</taxon>
        <taxon>Vertebrata</taxon>
        <taxon>Euteleostomi</taxon>
        <taxon>Actinopterygii</taxon>
        <taxon>Neopterygii</taxon>
        <taxon>Teleostei</taxon>
        <taxon>Neoteleostei</taxon>
        <taxon>Acanthomorphata</taxon>
        <taxon>Anabantaria</taxon>
        <taxon>Anabantiformes</taxon>
        <taxon>Channoidei</taxon>
        <taxon>Channidae</taxon>
        <taxon>Channa</taxon>
    </lineage>
</organism>
<keyword evidence="12" id="KW-1185">Reference proteome</keyword>
<evidence type="ECO:0000256" key="4">
    <source>
        <dbReference type="ARBA" id="ARBA00005975"/>
    </source>
</evidence>
<feature type="compositionally biased region" description="Low complexity" evidence="8">
    <location>
        <begin position="14"/>
        <end position="24"/>
    </location>
</feature>
<comment type="similarity">
    <text evidence="4">Belongs to the CDIP1/LITAF family.</text>
</comment>
<keyword evidence="9" id="KW-0812">Transmembrane</keyword>
<evidence type="ECO:0000259" key="10">
    <source>
        <dbReference type="PROSITE" id="PS51837"/>
    </source>
</evidence>
<dbReference type="PROSITE" id="PS51837">
    <property type="entry name" value="LITAF"/>
    <property type="match status" value="1"/>
</dbReference>
<comment type="caution">
    <text evidence="11">The sequence shown here is derived from an EMBL/GenBank/DDBJ whole genome shotgun (WGS) entry which is preliminary data.</text>
</comment>
<evidence type="ECO:0000313" key="12">
    <source>
        <dbReference type="Proteomes" id="UP001187415"/>
    </source>
</evidence>
<proteinExistence type="inferred from homology"/>
<feature type="region of interest" description="Disordered" evidence="8">
    <location>
        <begin position="1"/>
        <end position="30"/>
    </location>
</feature>
<dbReference type="GO" id="GO:0008270">
    <property type="term" value="F:zinc ion binding"/>
    <property type="evidence" value="ECO:0007669"/>
    <property type="project" value="TreeGrafter"/>
</dbReference>
<evidence type="ECO:0000256" key="3">
    <source>
        <dbReference type="ARBA" id="ARBA00004630"/>
    </source>
</evidence>
<dbReference type="GO" id="GO:0098574">
    <property type="term" value="C:cytoplasmic side of lysosomal membrane"/>
    <property type="evidence" value="ECO:0007669"/>
    <property type="project" value="TreeGrafter"/>
</dbReference>
<dbReference type="EMBL" id="JAUPFM010000021">
    <property type="protein sequence ID" value="KAK2817262.1"/>
    <property type="molecule type" value="Genomic_DNA"/>
</dbReference>
<evidence type="ECO:0000256" key="8">
    <source>
        <dbReference type="SAM" id="MobiDB-lite"/>
    </source>
</evidence>
<keyword evidence="9" id="KW-1133">Transmembrane helix</keyword>
<dbReference type="GO" id="GO:0098560">
    <property type="term" value="C:cytoplasmic side of late endosome membrane"/>
    <property type="evidence" value="ECO:0007669"/>
    <property type="project" value="TreeGrafter"/>
</dbReference>
<dbReference type="InterPro" id="IPR006629">
    <property type="entry name" value="LITAF"/>
</dbReference>
<comment type="subcellular location">
    <subcellularLocation>
        <location evidence="1">Endosome membrane</location>
        <topology evidence="1">Peripheral membrane protein</topology>
        <orientation evidence="1">Cytoplasmic side</orientation>
    </subcellularLocation>
    <subcellularLocation>
        <location evidence="2">Late endosome membrane</location>
    </subcellularLocation>
    <subcellularLocation>
        <location evidence="3">Lysosome membrane</location>
        <topology evidence="3">Peripheral membrane protein</topology>
        <orientation evidence="3">Cytoplasmic side</orientation>
    </subcellularLocation>
</comment>
<evidence type="ECO:0000256" key="5">
    <source>
        <dbReference type="ARBA" id="ARBA00022723"/>
    </source>
</evidence>
<dbReference type="PANTHER" id="PTHR23292">
    <property type="entry name" value="LIPOPOLYSACCHARIDE-INDUCED TUMOR NECROSIS FACTOR-ALPHA FACTOR"/>
    <property type="match status" value="1"/>
</dbReference>
<evidence type="ECO:0000313" key="11">
    <source>
        <dbReference type="EMBL" id="KAK2817262.1"/>
    </source>
</evidence>
<dbReference type="PANTHER" id="PTHR23292:SF45">
    <property type="entry name" value="LIPOPOLYSACCHARIDE-INDUCED TUMOR NECROSIS FACTOR-ALPHA FACTOR HOMOLOG"/>
    <property type="match status" value="1"/>
</dbReference>
<feature type="domain" description="LITAF" evidence="10">
    <location>
        <begin position="90"/>
        <end position="174"/>
    </location>
</feature>
<gene>
    <name evidence="11" type="ORF">Q5P01_025453</name>
</gene>
<keyword evidence="6" id="KW-0862">Zinc</keyword>